<accession>A0ABS0KWM8</accession>
<dbReference type="SUPFAM" id="SSF52038">
    <property type="entry name" value="Barstar-related"/>
    <property type="match status" value="1"/>
</dbReference>
<sequence>MTLDLTGIRTKAALHQLFKEALGFPEWYGVSWDAFWDSATAIVEMPPVLELSNWQEFAAHCPHDMQILRRVIQDYALEMAPKRIVLAGES</sequence>
<comment type="similarity">
    <text evidence="1">Belongs to the barstar family.</text>
</comment>
<dbReference type="Proteomes" id="UP000601099">
    <property type="component" value="Unassembled WGS sequence"/>
</dbReference>
<name>A0ABS0KWM8_9BACT</name>
<dbReference type="Gene3D" id="3.30.370.10">
    <property type="entry name" value="Barstar-like"/>
    <property type="match status" value="1"/>
</dbReference>
<dbReference type="EMBL" id="JADWYK010000001">
    <property type="protein sequence ID" value="MBG8552243.1"/>
    <property type="molecule type" value="Genomic_DNA"/>
</dbReference>
<protein>
    <submittedName>
        <fullName evidence="3">Barstar family protein</fullName>
    </submittedName>
</protein>
<evidence type="ECO:0000259" key="2">
    <source>
        <dbReference type="Pfam" id="PF01337"/>
    </source>
</evidence>
<evidence type="ECO:0000256" key="1">
    <source>
        <dbReference type="ARBA" id="ARBA00006845"/>
    </source>
</evidence>
<dbReference type="InterPro" id="IPR000468">
    <property type="entry name" value="Barstar"/>
</dbReference>
<evidence type="ECO:0000313" key="3">
    <source>
        <dbReference type="EMBL" id="MBG8552243.1"/>
    </source>
</evidence>
<dbReference type="InterPro" id="IPR035905">
    <property type="entry name" value="Barstar-like_sf"/>
</dbReference>
<dbReference type="Pfam" id="PF01337">
    <property type="entry name" value="Barstar"/>
    <property type="match status" value="1"/>
</dbReference>
<proteinExistence type="inferred from homology"/>
<gene>
    <name evidence="3" type="ORF">I5L79_01725</name>
</gene>
<feature type="domain" description="Barstar (barnase inhibitor)" evidence="2">
    <location>
        <begin position="1"/>
        <end position="84"/>
    </location>
</feature>
<comment type="caution">
    <text evidence="3">The sequence shown here is derived from an EMBL/GenBank/DDBJ whole genome shotgun (WGS) entry which is preliminary data.</text>
</comment>
<reference evidence="3 4" key="1">
    <citation type="submission" date="2020-11" db="EMBL/GenBank/DDBJ databases">
        <title>Hymenobacter sp.</title>
        <authorList>
            <person name="Kim M.K."/>
        </authorList>
    </citation>
    <scope>NUCLEOTIDE SEQUENCE [LARGE SCALE GENOMIC DNA]</scope>
    <source>
        <strain evidence="3 4">BT594</strain>
    </source>
</reference>
<keyword evidence="4" id="KW-1185">Reference proteome</keyword>
<organism evidence="3 4">
    <name type="scientific">Hymenobacter guriensis</name>
    <dbReference type="NCBI Taxonomy" id="2793065"/>
    <lineage>
        <taxon>Bacteria</taxon>
        <taxon>Pseudomonadati</taxon>
        <taxon>Bacteroidota</taxon>
        <taxon>Cytophagia</taxon>
        <taxon>Cytophagales</taxon>
        <taxon>Hymenobacteraceae</taxon>
        <taxon>Hymenobacter</taxon>
    </lineage>
</organism>
<evidence type="ECO:0000313" key="4">
    <source>
        <dbReference type="Proteomes" id="UP000601099"/>
    </source>
</evidence>
<dbReference type="RefSeq" id="WP_196953283.1">
    <property type="nucleotide sequence ID" value="NZ_JADWYK010000001.1"/>
</dbReference>